<feature type="transmembrane region" description="Helical" evidence="2">
    <location>
        <begin position="71"/>
        <end position="91"/>
    </location>
</feature>
<evidence type="ECO:0000256" key="2">
    <source>
        <dbReference type="SAM" id="Phobius"/>
    </source>
</evidence>
<keyword evidence="2" id="KW-1133">Transmembrane helix</keyword>
<sequence length="172" mass="17123">MHDEPTTRGRGRLGPVAHRGRWIAGGLGLQLGGIGGPLAYVAAKAKHEDITGLISLATVRLAWHESLHARAGIAVLAAGAVVFALGSVLLARPFAERRLTLLVAVPVAAVCGAFVLGVAALLVALLILLSDYGGDIPSGGGGSSGKKAGPKTPRTDAPDPSVPSGGFGSAAS</sequence>
<evidence type="ECO:0000313" key="4">
    <source>
        <dbReference type="Proteomes" id="UP001344658"/>
    </source>
</evidence>
<protein>
    <submittedName>
        <fullName evidence="3">Uncharacterized protein</fullName>
    </submittedName>
</protein>
<organism evidence="3 4">
    <name type="scientific">Actinacidiphila polyblastidii</name>
    <dbReference type="NCBI Taxonomy" id="3110430"/>
    <lineage>
        <taxon>Bacteria</taxon>
        <taxon>Bacillati</taxon>
        <taxon>Actinomycetota</taxon>
        <taxon>Actinomycetes</taxon>
        <taxon>Kitasatosporales</taxon>
        <taxon>Streptomycetaceae</taxon>
        <taxon>Actinacidiphila</taxon>
    </lineage>
</organism>
<feature type="transmembrane region" description="Helical" evidence="2">
    <location>
        <begin position="103"/>
        <end position="129"/>
    </location>
</feature>
<dbReference type="Proteomes" id="UP001344658">
    <property type="component" value="Unassembled WGS sequence"/>
</dbReference>
<keyword evidence="4" id="KW-1185">Reference proteome</keyword>
<gene>
    <name evidence="3" type="ORF">V2S66_00635</name>
</gene>
<feature type="region of interest" description="Disordered" evidence="1">
    <location>
        <begin position="138"/>
        <end position="172"/>
    </location>
</feature>
<evidence type="ECO:0000313" key="3">
    <source>
        <dbReference type="EMBL" id="MEE4540473.1"/>
    </source>
</evidence>
<keyword evidence="2" id="KW-0472">Membrane</keyword>
<name>A0ABU7P3U0_9ACTN</name>
<proteinExistence type="predicted"/>
<evidence type="ECO:0000256" key="1">
    <source>
        <dbReference type="SAM" id="MobiDB-lite"/>
    </source>
</evidence>
<reference evidence="3 4" key="1">
    <citation type="submission" date="2023-12" db="EMBL/GenBank/DDBJ databases">
        <title>Streptomyces sp. V4-01.</title>
        <authorList>
            <person name="Somphong A."/>
            <person name="Phongsopitanun W."/>
        </authorList>
    </citation>
    <scope>NUCLEOTIDE SEQUENCE [LARGE SCALE GENOMIC DNA]</scope>
    <source>
        <strain evidence="3 4">V4-01</strain>
    </source>
</reference>
<keyword evidence="2" id="KW-0812">Transmembrane</keyword>
<dbReference type="EMBL" id="JAZEWV010000001">
    <property type="protein sequence ID" value="MEE4540473.1"/>
    <property type="molecule type" value="Genomic_DNA"/>
</dbReference>
<accession>A0ABU7P3U0</accession>
<comment type="caution">
    <text evidence="3">The sequence shown here is derived from an EMBL/GenBank/DDBJ whole genome shotgun (WGS) entry which is preliminary data.</text>
</comment>
<dbReference type="RefSeq" id="WP_330792222.1">
    <property type="nucleotide sequence ID" value="NZ_JAZEWV010000001.1"/>
</dbReference>